<feature type="active site" description="Charge relay system" evidence="5">
    <location>
        <position position="176"/>
    </location>
</feature>
<gene>
    <name evidence="9" type="ORF">THASP1DRAFT_30084</name>
</gene>
<name>A0A4P9XRH3_9FUNG</name>
<feature type="active site" description="Charge relay system" evidence="5">
    <location>
        <position position="740"/>
    </location>
</feature>
<dbReference type="SUPFAM" id="SSF52743">
    <property type="entry name" value="Subtilisin-like"/>
    <property type="match status" value="2"/>
</dbReference>
<dbReference type="PROSITE" id="PS51892">
    <property type="entry name" value="SUBTILASE"/>
    <property type="match status" value="2"/>
</dbReference>
<dbReference type="InterPro" id="IPR015500">
    <property type="entry name" value="Peptidase_S8_subtilisin-rel"/>
</dbReference>
<dbReference type="PROSITE" id="PS00138">
    <property type="entry name" value="SUBTILASE_SER"/>
    <property type="match status" value="2"/>
</dbReference>
<dbReference type="Gene3D" id="3.40.50.200">
    <property type="entry name" value="Peptidase S8/S53 domain"/>
    <property type="match status" value="2"/>
</dbReference>
<comment type="similarity">
    <text evidence="1 5 6">Belongs to the peptidase S8 family.</text>
</comment>
<feature type="active site" description="Charge relay system" evidence="5">
    <location>
        <position position="579"/>
    </location>
</feature>
<feature type="domain" description="Peptidase S8/S53" evidence="8">
    <location>
        <begin position="136"/>
        <end position="375"/>
    </location>
</feature>
<evidence type="ECO:0000313" key="10">
    <source>
        <dbReference type="Proteomes" id="UP000271241"/>
    </source>
</evidence>
<dbReference type="InterPro" id="IPR036852">
    <property type="entry name" value="Peptidase_S8/S53_dom_sf"/>
</dbReference>
<dbReference type="STRING" id="78915.A0A4P9XRH3"/>
<keyword evidence="2 5" id="KW-0645">Protease</keyword>
<dbReference type="EMBL" id="KZ992636">
    <property type="protein sequence ID" value="RKP08111.1"/>
    <property type="molecule type" value="Genomic_DNA"/>
</dbReference>
<evidence type="ECO:0000313" key="9">
    <source>
        <dbReference type="EMBL" id="RKP08111.1"/>
    </source>
</evidence>
<dbReference type="InterPro" id="IPR022398">
    <property type="entry name" value="Peptidase_S8_His-AS"/>
</dbReference>
<dbReference type="AlphaFoldDB" id="A0A4P9XRH3"/>
<dbReference type="InterPro" id="IPR000209">
    <property type="entry name" value="Peptidase_S8/S53_dom"/>
</dbReference>
<dbReference type="PRINTS" id="PR00723">
    <property type="entry name" value="SUBTILISIN"/>
</dbReference>
<evidence type="ECO:0000256" key="5">
    <source>
        <dbReference type="PROSITE-ProRule" id="PRU01240"/>
    </source>
</evidence>
<protein>
    <submittedName>
        <fullName evidence="9">Peptidase S8/S53 domain-containing protein</fullName>
    </submittedName>
</protein>
<dbReference type="Pfam" id="PF00082">
    <property type="entry name" value="Peptidase_S8"/>
    <property type="match status" value="2"/>
</dbReference>
<reference evidence="10" key="1">
    <citation type="journal article" date="2018" name="Nat. Microbiol.">
        <title>Leveraging single-cell genomics to expand the fungal tree of life.</title>
        <authorList>
            <person name="Ahrendt S.R."/>
            <person name="Quandt C.A."/>
            <person name="Ciobanu D."/>
            <person name="Clum A."/>
            <person name="Salamov A."/>
            <person name="Andreopoulos B."/>
            <person name="Cheng J.F."/>
            <person name="Woyke T."/>
            <person name="Pelin A."/>
            <person name="Henrissat B."/>
            <person name="Reynolds N.K."/>
            <person name="Benny G.L."/>
            <person name="Smith M.E."/>
            <person name="James T.Y."/>
            <person name="Grigoriev I.V."/>
        </authorList>
    </citation>
    <scope>NUCLEOTIDE SEQUENCE [LARGE SCALE GENOMIC DNA]</scope>
    <source>
        <strain evidence="10">RSA 1356</strain>
    </source>
</reference>
<evidence type="ECO:0000256" key="7">
    <source>
        <dbReference type="SAM" id="SignalP"/>
    </source>
</evidence>
<evidence type="ECO:0000259" key="8">
    <source>
        <dbReference type="Pfam" id="PF00082"/>
    </source>
</evidence>
<proteinExistence type="inferred from homology"/>
<dbReference type="GO" id="GO:0004252">
    <property type="term" value="F:serine-type endopeptidase activity"/>
    <property type="evidence" value="ECO:0007669"/>
    <property type="project" value="UniProtKB-UniRule"/>
</dbReference>
<keyword evidence="3 5" id="KW-0378">Hydrolase</keyword>
<evidence type="ECO:0000256" key="4">
    <source>
        <dbReference type="ARBA" id="ARBA00022825"/>
    </source>
</evidence>
<dbReference type="InterPro" id="IPR034193">
    <property type="entry name" value="PCSK9_ProteinaseK-like"/>
</dbReference>
<evidence type="ECO:0000256" key="2">
    <source>
        <dbReference type="ARBA" id="ARBA00022670"/>
    </source>
</evidence>
<dbReference type="PANTHER" id="PTHR43806">
    <property type="entry name" value="PEPTIDASE S8"/>
    <property type="match status" value="1"/>
</dbReference>
<dbReference type="PANTHER" id="PTHR43806:SF11">
    <property type="entry name" value="CEREVISIN-RELATED"/>
    <property type="match status" value="1"/>
</dbReference>
<feature type="active site" description="Charge relay system" evidence="5">
    <location>
        <position position="547"/>
    </location>
</feature>
<feature type="chain" id="PRO_5020672692" evidence="7">
    <location>
        <begin position="19"/>
        <end position="831"/>
    </location>
</feature>
<feature type="signal peptide" evidence="7">
    <location>
        <begin position="1"/>
        <end position="18"/>
    </location>
</feature>
<evidence type="ECO:0000256" key="3">
    <source>
        <dbReference type="ARBA" id="ARBA00022801"/>
    </source>
</evidence>
<dbReference type="CDD" id="cd04077">
    <property type="entry name" value="Peptidases_S8_PCSK9_ProteinaseK_like"/>
    <property type="match status" value="2"/>
</dbReference>
<dbReference type="InterPro" id="IPR050131">
    <property type="entry name" value="Peptidase_S8_subtilisin-like"/>
</dbReference>
<dbReference type="GO" id="GO:0006508">
    <property type="term" value="P:proteolysis"/>
    <property type="evidence" value="ECO:0007669"/>
    <property type="project" value="UniProtKB-KW"/>
</dbReference>
<dbReference type="InterPro" id="IPR023827">
    <property type="entry name" value="Peptidase_S8_Asp-AS"/>
</dbReference>
<sequence length="831" mass="88001">MLFMYRCLCLCFLVPACALLVQHSANAQEIAPQLVVLEKAPASAQAQSAIGKVTAAHANHRDSSAIIEIGALRVLPAHMTIAESQSLARMHGVKYIAPEMAVTAYGEASMAPVKRTSVAESALSLYNITAYPDHDGTGITIYLLDTGVDVYHTDLHGRANWAFNAVNNADYDESGHGTAVAGLLVGERFGFAKGARIISAKVLDAHGTGTVEWLLRGLEFVYKAHISSGEKRAIINLSLGASENPLLNDAVTEVTKAGIVVVAAAGNGDQHGRGLDACGFSPANAPDAITVGATDVQARFAEFSNYGTCVHVLAPGSHIHSISRNNNTKMMRSGTSFSAPVVSGLIARILAQDPTTTTEPNQIRQRVRDVAAKGVVHGELRGTPNELIYSQVQRILWAPWAICLAILSIPAVLSSHANDAHLIILKDRPSASALKSLHGQLLKADDASVHASGADQTIPDAQVISIGDLHIIPAKLEKSKVKDWEQRQDVHSVETDIPVRVFQGALQTQSNPPTWALERIDQRNLPLDNQYTYPVSAGEGVTVYVIDTGIALSNPQFGGRATWGTTTIDGAPNADDNGHGTFVAGLIGSSGYGVAKRVNMVAVKSLDMNGEGYLSDVLRGMEWTLNNYRGRSDKRAIVNMSLGLVRSRVMNLAVAELNRAGLLIVAAAGNGDALGRAENACDYSPASADEALTVGATDRNDTVPAWSNYGNCVSILAPGNEIRSLDYMAPDGSYVDSGTSFSAPLVTGVGALALGLSNQAVDPGQLKSFLLSISTRDVIQGNLRGTPNQLLYNRVDVIRLSSQGTSGHRTSVVRLSVAALVVALTVWAFIV</sequence>
<dbReference type="PROSITE" id="PS00137">
    <property type="entry name" value="SUBTILASE_HIS"/>
    <property type="match status" value="2"/>
</dbReference>
<dbReference type="GO" id="GO:0005615">
    <property type="term" value="C:extracellular space"/>
    <property type="evidence" value="ECO:0007669"/>
    <property type="project" value="TreeGrafter"/>
</dbReference>
<keyword evidence="4 5" id="KW-0720">Serine protease</keyword>
<evidence type="ECO:0000256" key="1">
    <source>
        <dbReference type="ARBA" id="ARBA00011073"/>
    </source>
</evidence>
<dbReference type="OrthoDB" id="206201at2759"/>
<dbReference type="FunFam" id="3.40.50.200:FF:000007">
    <property type="entry name" value="Subtilisin-like serine protease"/>
    <property type="match status" value="2"/>
</dbReference>
<dbReference type="PROSITE" id="PS00136">
    <property type="entry name" value="SUBTILASE_ASP"/>
    <property type="match status" value="2"/>
</dbReference>
<accession>A0A4P9XRH3</accession>
<keyword evidence="10" id="KW-1185">Reference proteome</keyword>
<feature type="active site" description="Charge relay system" evidence="5">
    <location>
        <position position="336"/>
    </location>
</feature>
<keyword evidence="7" id="KW-0732">Signal</keyword>
<feature type="domain" description="Peptidase S8/S53" evidence="8">
    <location>
        <begin position="538"/>
        <end position="773"/>
    </location>
</feature>
<organism evidence="9 10">
    <name type="scientific">Thamnocephalis sphaerospora</name>
    <dbReference type="NCBI Taxonomy" id="78915"/>
    <lineage>
        <taxon>Eukaryota</taxon>
        <taxon>Fungi</taxon>
        <taxon>Fungi incertae sedis</taxon>
        <taxon>Zoopagomycota</taxon>
        <taxon>Zoopagomycotina</taxon>
        <taxon>Zoopagomycetes</taxon>
        <taxon>Zoopagales</taxon>
        <taxon>Sigmoideomycetaceae</taxon>
        <taxon>Thamnocephalis</taxon>
    </lineage>
</organism>
<dbReference type="InterPro" id="IPR023828">
    <property type="entry name" value="Peptidase_S8_Ser-AS"/>
</dbReference>
<evidence type="ECO:0000256" key="6">
    <source>
        <dbReference type="RuleBase" id="RU003355"/>
    </source>
</evidence>
<dbReference type="Proteomes" id="UP000271241">
    <property type="component" value="Unassembled WGS sequence"/>
</dbReference>
<feature type="active site" description="Charge relay system" evidence="5">
    <location>
        <position position="145"/>
    </location>
</feature>